<dbReference type="SUPFAM" id="SSF52540">
    <property type="entry name" value="P-loop containing nucleoside triphosphate hydrolases"/>
    <property type="match status" value="1"/>
</dbReference>
<comment type="caution">
    <text evidence="3">The sequence shown here is derived from an EMBL/GenBank/DDBJ whole genome shotgun (WGS) entry which is preliminary data.</text>
</comment>
<keyword evidence="3" id="KW-0347">Helicase</keyword>
<keyword evidence="4" id="KW-1185">Reference proteome</keyword>
<sequence>MIIKDIPIEGIPIEFKEINPKDFDKEYYNVPPKQIITPDKKGFIKASLSPILEADLENKNTTIINAGVGQGKTRAILNVIGKYSKLSDYVVIIAVPYNSLIEQYVDECSSYVPKEKIFNLLNYTEHHKKPDSKSNKKSEWGFTSDEEMIPISKRIPNYKVHVITTNALLENPGEDNLFTAKLRNEYFNTLRNHAKNDNKKIIWLFDEIHDSIHNFKEHLIVNLWKYHGLIHKSYIISATFNEASKEVIKYISEFTDKKIFIIESERIPCPEKQSNLHINFYSSPKLERDSSFTHLVESLLEKSSPFDILVYSKTLAEKLTNPKKKDISKVKNIPELLKPHIHRINKCYSNPFNPTANKKYNSHSNIINIGTNFSTGINIKEKDHNLIILLPRELGLDYVNNKGVFTNGANTIIQALARQRKEGDIHIFSPNPEILNKESLPYNDDIKERIQSIFTTYKKDYHKHVDYTNLNKQKNVLDNTYKKLISESKEALENINNVNRTGLNRLLYPTKEIFTISQGEKYLSKEYFGGSLPTYIFWAAITNQFLNCKLKTIETSSKINLERENLYSDTKDLIDSEIEIINSLSHEFNLFDSFSHYEKLEFIKDFHHNADLYINNEKASPIENNNVLLMMMAYTFGGVEDFKSREAKLKMFTLYLSSCLHHSKYYPNKKDSINKVEARCILIFKKWNSLLDILEKNKNEVKERYRLPTTPTDEFKIEFQNLYFKEDLEYLIANETLLSTDIFQFKNTIQKSIKRKDTIESFYRLCIKTYYNSTSRQTSKDGKKISYYEVENRNYDSIPNLLYKPLPEVVL</sequence>
<name>A0A9X2CPS9_9FLAO</name>
<feature type="domain" description="Helicase/UvrB N-terminal" evidence="2">
    <location>
        <begin position="57"/>
        <end position="217"/>
    </location>
</feature>
<keyword evidence="3" id="KW-0067">ATP-binding</keyword>
<evidence type="ECO:0000313" key="3">
    <source>
        <dbReference type="EMBL" id="MCL6218598.1"/>
    </source>
</evidence>
<evidence type="ECO:0000259" key="2">
    <source>
        <dbReference type="Pfam" id="PF04851"/>
    </source>
</evidence>
<dbReference type="AlphaFoldDB" id="A0A9X2CPS9"/>
<dbReference type="Pfam" id="PF04851">
    <property type="entry name" value="ResIII"/>
    <property type="match status" value="1"/>
</dbReference>
<evidence type="ECO:0000256" key="1">
    <source>
        <dbReference type="SAM" id="Coils"/>
    </source>
</evidence>
<keyword evidence="3" id="KW-0378">Hydrolase</keyword>
<keyword evidence="3" id="KW-0547">Nucleotide-binding</keyword>
<dbReference type="GO" id="GO:0004386">
    <property type="term" value="F:helicase activity"/>
    <property type="evidence" value="ECO:0007669"/>
    <property type="project" value="UniProtKB-KW"/>
</dbReference>
<keyword evidence="1" id="KW-0175">Coiled coil</keyword>
<dbReference type="InterPro" id="IPR027417">
    <property type="entry name" value="P-loop_NTPase"/>
</dbReference>
<dbReference type="GO" id="GO:0016787">
    <property type="term" value="F:hydrolase activity"/>
    <property type="evidence" value="ECO:0007669"/>
    <property type="project" value="InterPro"/>
</dbReference>
<dbReference type="Proteomes" id="UP001139521">
    <property type="component" value="Unassembled WGS sequence"/>
</dbReference>
<gene>
    <name evidence="3" type="ORF">L1967_09845</name>
</gene>
<dbReference type="EMBL" id="JAKHSK010000012">
    <property type="protein sequence ID" value="MCL6218598.1"/>
    <property type="molecule type" value="Genomic_DNA"/>
</dbReference>
<dbReference type="InterPro" id="IPR006935">
    <property type="entry name" value="Helicase/UvrB_N"/>
</dbReference>
<dbReference type="Gene3D" id="3.40.50.300">
    <property type="entry name" value="P-loop containing nucleotide triphosphate hydrolases"/>
    <property type="match status" value="1"/>
</dbReference>
<dbReference type="GO" id="GO:0003677">
    <property type="term" value="F:DNA binding"/>
    <property type="evidence" value="ECO:0007669"/>
    <property type="project" value="InterPro"/>
</dbReference>
<dbReference type="RefSeq" id="WP_249601492.1">
    <property type="nucleotide sequence ID" value="NZ_JAKHSK010000012.1"/>
</dbReference>
<feature type="coiled-coil region" evidence="1">
    <location>
        <begin position="467"/>
        <end position="501"/>
    </location>
</feature>
<dbReference type="GO" id="GO:0005524">
    <property type="term" value="F:ATP binding"/>
    <property type="evidence" value="ECO:0007669"/>
    <property type="project" value="InterPro"/>
</dbReference>
<reference evidence="3" key="1">
    <citation type="submission" date="2022-01" db="EMBL/GenBank/DDBJ databases">
        <title>Genome sequencing of Zunongwangia sp. M21534 genome.</title>
        <authorList>
            <person name="Chen Y."/>
            <person name="Dong C."/>
            <person name="Shao Z."/>
        </authorList>
    </citation>
    <scope>NUCLEOTIDE SEQUENCE</scope>
    <source>
        <strain evidence="3">MCCC M21534</strain>
    </source>
</reference>
<organism evidence="3 4">
    <name type="scientific">Zunongwangia pacifica</name>
    <dbReference type="NCBI Taxonomy" id="2911062"/>
    <lineage>
        <taxon>Bacteria</taxon>
        <taxon>Pseudomonadati</taxon>
        <taxon>Bacteroidota</taxon>
        <taxon>Flavobacteriia</taxon>
        <taxon>Flavobacteriales</taxon>
        <taxon>Flavobacteriaceae</taxon>
        <taxon>Zunongwangia</taxon>
    </lineage>
</organism>
<evidence type="ECO:0000313" key="4">
    <source>
        <dbReference type="Proteomes" id="UP001139521"/>
    </source>
</evidence>
<protein>
    <submittedName>
        <fullName evidence="3">DEAD/DEAH box helicase family protein</fullName>
    </submittedName>
</protein>
<proteinExistence type="predicted"/>
<accession>A0A9X2CPS9</accession>